<comment type="caution">
    <text evidence="2">The sequence shown here is derived from an EMBL/GenBank/DDBJ whole genome shotgun (WGS) entry which is preliminary data.</text>
</comment>
<feature type="compositionally biased region" description="Polar residues" evidence="1">
    <location>
        <begin position="20"/>
        <end position="40"/>
    </location>
</feature>
<dbReference type="EMBL" id="JADGJD010002325">
    <property type="protein sequence ID" value="KAJ3033214.1"/>
    <property type="molecule type" value="Genomic_DNA"/>
</dbReference>
<evidence type="ECO:0000313" key="3">
    <source>
        <dbReference type="Proteomes" id="UP001212841"/>
    </source>
</evidence>
<reference evidence="2" key="1">
    <citation type="submission" date="2020-05" db="EMBL/GenBank/DDBJ databases">
        <title>Phylogenomic resolution of chytrid fungi.</title>
        <authorList>
            <person name="Stajich J.E."/>
            <person name="Amses K."/>
            <person name="Simmons R."/>
            <person name="Seto K."/>
            <person name="Myers J."/>
            <person name="Bonds A."/>
            <person name="Quandt C.A."/>
            <person name="Barry K."/>
            <person name="Liu P."/>
            <person name="Grigoriev I."/>
            <person name="Longcore J.E."/>
            <person name="James T.Y."/>
        </authorList>
    </citation>
    <scope>NUCLEOTIDE SEQUENCE</scope>
    <source>
        <strain evidence="2">JEL0318</strain>
    </source>
</reference>
<sequence>MTHTTPITVSHLGHDPNRPILNTNATSTSNPLASTDSQSPHIVTKEVDPVTHSNAPVATTHSTSAAVPPAHPTAAAVPITHSTTGSVASTHPTAATVHSHPITPAKDVAGDDVATSPREADGSNNVVVGRTGTGSLTTPGKVVGDLDPVVVRGV</sequence>
<feature type="compositionally biased region" description="Low complexity" evidence="1">
    <location>
        <begin position="61"/>
        <end position="72"/>
    </location>
</feature>
<feature type="region of interest" description="Disordered" evidence="1">
    <location>
        <begin position="1"/>
        <end position="40"/>
    </location>
</feature>
<protein>
    <submittedName>
        <fullName evidence="2">Uncharacterized protein</fullName>
    </submittedName>
</protein>
<organism evidence="2 3">
    <name type="scientific">Rhizophlyctis rosea</name>
    <dbReference type="NCBI Taxonomy" id="64517"/>
    <lineage>
        <taxon>Eukaryota</taxon>
        <taxon>Fungi</taxon>
        <taxon>Fungi incertae sedis</taxon>
        <taxon>Chytridiomycota</taxon>
        <taxon>Chytridiomycota incertae sedis</taxon>
        <taxon>Chytridiomycetes</taxon>
        <taxon>Rhizophlyctidales</taxon>
        <taxon>Rhizophlyctidaceae</taxon>
        <taxon>Rhizophlyctis</taxon>
    </lineage>
</organism>
<dbReference type="Proteomes" id="UP001212841">
    <property type="component" value="Unassembled WGS sequence"/>
</dbReference>
<evidence type="ECO:0000313" key="2">
    <source>
        <dbReference type="EMBL" id="KAJ3033214.1"/>
    </source>
</evidence>
<accession>A0AAD5S2H7</accession>
<feature type="compositionally biased region" description="Polar residues" evidence="1">
    <location>
        <begin position="83"/>
        <end position="93"/>
    </location>
</feature>
<evidence type="ECO:0000256" key="1">
    <source>
        <dbReference type="SAM" id="MobiDB-lite"/>
    </source>
</evidence>
<feature type="region of interest" description="Disordered" evidence="1">
    <location>
        <begin position="83"/>
        <end position="133"/>
    </location>
</feature>
<keyword evidence="3" id="KW-1185">Reference proteome</keyword>
<name>A0AAD5S2H7_9FUNG</name>
<feature type="region of interest" description="Disordered" evidence="1">
    <location>
        <begin position="53"/>
        <end position="72"/>
    </location>
</feature>
<gene>
    <name evidence="2" type="ORF">HK097_004935</name>
</gene>
<proteinExistence type="predicted"/>
<dbReference type="AlphaFoldDB" id="A0AAD5S2H7"/>